<proteinExistence type="predicted"/>
<accession>A0ABY2UAP8</accession>
<dbReference type="Pfam" id="PF06097">
    <property type="entry name" value="DUF945"/>
    <property type="match status" value="1"/>
</dbReference>
<name>A0ABY2UAP8_9PSED</name>
<gene>
    <name evidence="1" type="ORF">FEM54_04185</name>
</gene>
<dbReference type="Proteomes" id="UP000304941">
    <property type="component" value="Unassembled WGS sequence"/>
</dbReference>
<dbReference type="EMBL" id="VBVZ01000037">
    <property type="protein sequence ID" value="TLG93368.1"/>
    <property type="molecule type" value="Genomic_DNA"/>
</dbReference>
<feature type="non-terminal residue" evidence="1">
    <location>
        <position position="112"/>
    </location>
</feature>
<sequence length="112" mass="12008">MNKPAVVFLGFVVAVGAISAGGAWYTGKQLEPVLQTAIQNANKELQTSMAGVDGTVNLELVSLDRGLFSSTAHYRLKGQGSVFGEENPNPELLFVDHIEHGPLPFSRLVTLK</sequence>
<dbReference type="RefSeq" id="WP_138449626.1">
    <property type="nucleotide sequence ID" value="NZ_VBVZ01000037.1"/>
</dbReference>
<comment type="caution">
    <text evidence="1">The sequence shown here is derived from an EMBL/GenBank/DDBJ whole genome shotgun (WGS) entry which is preliminary data.</text>
</comment>
<evidence type="ECO:0000313" key="2">
    <source>
        <dbReference type="Proteomes" id="UP000304941"/>
    </source>
</evidence>
<reference evidence="1 2" key="1">
    <citation type="submission" date="2019-05" db="EMBL/GenBank/DDBJ databases">
        <title>Pseudomonas edaphica sp. nov., isolated from rhizospheric soil of Cistus ladanifer L. in Spain.</title>
        <authorList>
            <person name="Peix A."/>
        </authorList>
    </citation>
    <scope>NUCLEOTIDE SEQUENCE [LARGE SCALE GENOMIC DNA]</scope>
    <source>
        <strain evidence="1 2">RD25</strain>
    </source>
</reference>
<organism evidence="1 2">
    <name type="scientific">Pseudomonas edaphica</name>
    <dbReference type="NCBI Taxonomy" id="2006980"/>
    <lineage>
        <taxon>Bacteria</taxon>
        <taxon>Pseudomonadati</taxon>
        <taxon>Pseudomonadota</taxon>
        <taxon>Gammaproteobacteria</taxon>
        <taxon>Pseudomonadales</taxon>
        <taxon>Pseudomonadaceae</taxon>
        <taxon>Pseudomonas</taxon>
    </lineage>
</organism>
<protein>
    <submittedName>
        <fullName evidence="1">DUF945 domain-containing protein</fullName>
    </submittedName>
</protein>
<keyword evidence="2" id="KW-1185">Reference proteome</keyword>
<dbReference type="InterPro" id="IPR010352">
    <property type="entry name" value="DUF945"/>
</dbReference>
<evidence type="ECO:0000313" key="1">
    <source>
        <dbReference type="EMBL" id="TLG93368.1"/>
    </source>
</evidence>